<name>A0AAV2AW26_9ARAC</name>
<keyword evidence="3" id="KW-1185">Reference proteome</keyword>
<gene>
    <name evidence="2" type="ORF">LARSCL_LOCUS15224</name>
</gene>
<organism evidence="2 3">
    <name type="scientific">Larinioides sclopetarius</name>
    <dbReference type="NCBI Taxonomy" id="280406"/>
    <lineage>
        <taxon>Eukaryota</taxon>
        <taxon>Metazoa</taxon>
        <taxon>Ecdysozoa</taxon>
        <taxon>Arthropoda</taxon>
        <taxon>Chelicerata</taxon>
        <taxon>Arachnida</taxon>
        <taxon>Araneae</taxon>
        <taxon>Araneomorphae</taxon>
        <taxon>Entelegynae</taxon>
        <taxon>Araneoidea</taxon>
        <taxon>Araneidae</taxon>
        <taxon>Larinioides</taxon>
    </lineage>
</organism>
<keyword evidence="1" id="KW-0812">Transmembrane</keyword>
<keyword evidence="1" id="KW-1133">Transmembrane helix</keyword>
<proteinExistence type="predicted"/>
<keyword evidence="1" id="KW-0472">Membrane</keyword>
<reference evidence="2 3" key="1">
    <citation type="submission" date="2024-04" db="EMBL/GenBank/DDBJ databases">
        <authorList>
            <person name="Rising A."/>
            <person name="Reimegard J."/>
            <person name="Sonavane S."/>
            <person name="Akerstrom W."/>
            <person name="Nylinder S."/>
            <person name="Hedman E."/>
            <person name="Kallberg Y."/>
        </authorList>
    </citation>
    <scope>NUCLEOTIDE SEQUENCE [LARGE SCALE GENOMIC DNA]</scope>
</reference>
<evidence type="ECO:0000313" key="3">
    <source>
        <dbReference type="Proteomes" id="UP001497382"/>
    </source>
</evidence>
<evidence type="ECO:0000256" key="1">
    <source>
        <dbReference type="SAM" id="Phobius"/>
    </source>
</evidence>
<comment type="caution">
    <text evidence="2">The sequence shown here is derived from an EMBL/GenBank/DDBJ whole genome shotgun (WGS) entry which is preliminary data.</text>
</comment>
<dbReference type="EMBL" id="CAXIEN010000228">
    <property type="protein sequence ID" value="CAL1288226.1"/>
    <property type="molecule type" value="Genomic_DNA"/>
</dbReference>
<sequence>MFQVTGLDFSYCESPESLKSMVQGMWFFTNGIGNVFFIIIQGISPLKKRSREFFMYSIIMTTSMSLFAILGHYFTYVNDRMDEKQVECV</sequence>
<feature type="transmembrane region" description="Helical" evidence="1">
    <location>
        <begin position="53"/>
        <end position="74"/>
    </location>
</feature>
<dbReference type="Gene3D" id="1.20.1250.20">
    <property type="entry name" value="MFS general substrate transporter like domains"/>
    <property type="match status" value="1"/>
</dbReference>
<dbReference type="InterPro" id="IPR036259">
    <property type="entry name" value="MFS_trans_sf"/>
</dbReference>
<dbReference type="Proteomes" id="UP001497382">
    <property type="component" value="Unassembled WGS sequence"/>
</dbReference>
<evidence type="ECO:0000313" key="2">
    <source>
        <dbReference type="EMBL" id="CAL1288226.1"/>
    </source>
</evidence>
<accession>A0AAV2AW26</accession>
<dbReference type="AlphaFoldDB" id="A0AAV2AW26"/>
<protein>
    <submittedName>
        <fullName evidence="2">Uncharacterized protein</fullName>
    </submittedName>
</protein>
<feature type="transmembrane region" description="Helical" evidence="1">
    <location>
        <begin position="25"/>
        <end position="46"/>
    </location>
</feature>